<accession>A0A5K4F9V9</accession>
<organism evidence="3 4">
    <name type="scientific">Schistosoma mansoni</name>
    <name type="common">Blood fluke</name>
    <dbReference type="NCBI Taxonomy" id="6183"/>
    <lineage>
        <taxon>Eukaryota</taxon>
        <taxon>Metazoa</taxon>
        <taxon>Spiralia</taxon>
        <taxon>Lophotrochozoa</taxon>
        <taxon>Platyhelminthes</taxon>
        <taxon>Trematoda</taxon>
        <taxon>Digenea</taxon>
        <taxon>Strigeidida</taxon>
        <taxon>Schistosomatoidea</taxon>
        <taxon>Schistosomatidae</taxon>
        <taxon>Schistosoma</taxon>
    </lineage>
</organism>
<keyword evidence="2" id="KW-0732">Signal</keyword>
<evidence type="ECO:0000256" key="2">
    <source>
        <dbReference type="SAM" id="SignalP"/>
    </source>
</evidence>
<name>A0A5K4F9V9_SCHMA</name>
<protein>
    <submittedName>
        <fullName evidence="4">Secreted protein</fullName>
    </submittedName>
</protein>
<dbReference type="WBParaSite" id="Smp_330440.1">
    <property type="protein sequence ID" value="Smp_330440.1"/>
    <property type="gene ID" value="Smp_330440"/>
</dbReference>
<feature type="signal peptide" evidence="2">
    <location>
        <begin position="1"/>
        <end position="23"/>
    </location>
</feature>
<keyword evidence="3" id="KW-1185">Reference proteome</keyword>
<feature type="chain" id="PRO_5024274027" evidence="2">
    <location>
        <begin position="24"/>
        <end position="60"/>
    </location>
</feature>
<dbReference type="InParanoid" id="A0A5K4F9V9"/>
<evidence type="ECO:0000313" key="4">
    <source>
        <dbReference type="WBParaSite" id="Smp_330440.1"/>
    </source>
</evidence>
<dbReference type="Proteomes" id="UP000008854">
    <property type="component" value="Unassembled WGS sequence"/>
</dbReference>
<dbReference type="AlphaFoldDB" id="A0A5K4F9V9"/>
<feature type="region of interest" description="Disordered" evidence="1">
    <location>
        <begin position="40"/>
        <end position="60"/>
    </location>
</feature>
<evidence type="ECO:0000313" key="3">
    <source>
        <dbReference type="Proteomes" id="UP000008854"/>
    </source>
</evidence>
<evidence type="ECO:0000256" key="1">
    <source>
        <dbReference type="SAM" id="MobiDB-lite"/>
    </source>
</evidence>
<reference evidence="3" key="1">
    <citation type="journal article" date="2012" name="PLoS Negl. Trop. Dis.">
        <title>A systematically improved high quality genome and transcriptome of the human blood fluke Schistosoma mansoni.</title>
        <authorList>
            <person name="Protasio A.V."/>
            <person name="Tsai I.J."/>
            <person name="Babbage A."/>
            <person name="Nichol S."/>
            <person name="Hunt M."/>
            <person name="Aslett M.A."/>
            <person name="De Silva N."/>
            <person name="Velarde G.S."/>
            <person name="Anderson T.J."/>
            <person name="Clark R.C."/>
            <person name="Davidson C."/>
            <person name="Dillon G.P."/>
            <person name="Holroyd N.E."/>
            <person name="LoVerde P.T."/>
            <person name="Lloyd C."/>
            <person name="McQuillan J."/>
            <person name="Oliveira G."/>
            <person name="Otto T.D."/>
            <person name="Parker-Manuel S.J."/>
            <person name="Quail M.A."/>
            <person name="Wilson R.A."/>
            <person name="Zerlotini A."/>
            <person name="Dunne D.W."/>
            <person name="Berriman M."/>
        </authorList>
    </citation>
    <scope>NUCLEOTIDE SEQUENCE [LARGE SCALE GENOMIC DNA]</scope>
    <source>
        <strain evidence="3">Puerto Rican</strain>
    </source>
</reference>
<proteinExistence type="predicted"/>
<feature type="compositionally biased region" description="Polar residues" evidence="1">
    <location>
        <begin position="49"/>
        <end position="60"/>
    </location>
</feature>
<sequence length="60" mass="6759">MNIFYLAALLFVLNLVYLQTIEASFLLKWFCKFAVNSSICRASSPPPLTNQSTQSGNETR</sequence>
<reference evidence="4" key="2">
    <citation type="submission" date="2019-11" db="UniProtKB">
        <authorList>
            <consortium name="WormBaseParasite"/>
        </authorList>
    </citation>
    <scope>IDENTIFICATION</scope>
    <source>
        <strain evidence="4">Puerto Rican</strain>
    </source>
</reference>